<dbReference type="InterPro" id="IPR050131">
    <property type="entry name" value="Peptidase_S8_subtilisin-like"/>
</dbReference>
<dbReference type="EMBL" id="PDWW01000002">
    <property type="protein sequence ID" value="KAF1727082.1"/>
    <property type="molecule type" value="Genomic_DNA"/>
</dbReference>
<dbReference type="InterPro" id="IPR023828">
    <property type="entry name" value="Peptidase_S8_Ser-AS"/>
</dbReference>
<keyword evidence="3 5" id="KW-0378">Hydrolase</keyword>
<evidence type="ECO:0000313" key="11">
    <source>
        <dbReference type="Proteomes" id="UP000781710"/>
    </source>
</evidence>
<dbReference type="Proteomes" id="UP000781710">
    <property type="component" value="Unassembled WGS sequence"/>
</dbReference>
<feature type="signal peptide" evidence="8">
    <location>
        <begin position="1"/>
        <end position="19"/>
    </location>
</feature>
<keyword evidence="11" id="KW-1185">Reference proteome</keyword>
<dbReference type="InterPro" id="IPR000209">
    <property type="entry name" value="Peptidase_S8/S53_dom"/>
</dbReference>
<dbReference type="PROSITE" id="PS00138">
    <property type="entry name" value="SUBTILASE_SER"/>
    <property type="match status" value="1"/>
</dbReference>
<evidence type="ECO:0000256" key="1">
    <source>
        <dbReference type="ARBA" id="ARBA00011073"/>
    </source>
</evidence>
<name>A0ABQ6ZLF3_9GAMM</name>
<keyword evidence="2 5" id="KW-0645">Protease</keyword>
<dbReference type="InterPro" id="IPR015500">
    <property type="entry name" value="Peptidase_S8_subtilisin-rel"/>
</dbReference>
<feature type="region of interest" description="Disordered" evidence="7">
    <location>
        <begin position="480"/>
        <end position="502"/>
    </location>
</feature>
<evidence type="ECO:0000259" key="9">
    <source>
        <dbReference type="Pfam" id="PF00082"/>
    </source>
</evidence>
<keyword evidence="8" id="KW-0732">Signal</keyword>
<proteinExistence type="inferred from homology"/>
<evidence type="ECO:0000256" key="6">
    <source>
        <dbReference type="RuleBase" id="RU003355"/>
    </source>
</evidence>
<keyword evidence="4 5" id="KW-0720">Serine protease</keyword>
<dbReference type="RefSeq" id="WP_162336431.1">
    <property type="nucleotide sequence ID" value="NZ_JBHSRQ010000004.1"/>
</dbReference>
<dbReference type="SUPFAM" id="SSF52743">
    <property type="entry name" value="Subtilisin-like"/>
    <property type="match status" value="1"/>
</dbReference>
<feature type="compositionally biased region" description="Basic and acidic residues" evidence="7">
    <location>
        <begin position="488"/>
        <end position="502"/>
    </location>
</feature>
<dbReference type="InterPro" id="IPR036852">
    <property type="entry name" value="Peptidase_S8/S53_dom_sf"/>
</dbReference>
<feature type="chain" id="PRO_5045205787" description="Peptidase S8/S53 domain-containing protein" evidence="8">
    <location>
        <begin position="20"/>
        <end position="502"/>
    </location>
</feature>
<evidence type="ECO:0000256" key="4">
    <source>
        <dbReference type="ARBA" id="ARBA00022825"/>
    </source>
</evidence>
<feature type="domain" description="Peptidase S8/S53" evidence="9">
    <location>
        <begin position="146"/>
        <end position="423"/>
    </location>
</feature>
<feature type="active site" description="Charge relay system" evidence="5">
    <location>
        <position position="389"/>
    </location>
</feature>
<organism evidence="10 11">
    <name type="scientific">Pseudoxanthomonas japonensis</name>
    <dbReference type="NCBI Taxonomy" id="69284"/>
    <lineage>
        <taxon>Bacteria</taxon>
        <taxon>Pseudomonadati</taxon>
        <taxon>Pseudomonadota</taxon>
        <taxon>Gammaproteobacteria</taxon>
        <taxon>Lysobacterales</taxon>
        <taxon>Lysobacteraceae</taxon>
        <taxon>Pseudoxanthomonas</taxon>
    </lineage>
</organism>
<feature type="active site" description="Charge relay system" evidence="5">
    <location>
        <position position="155"/>
    </location>
</feature>
<dbReference type="Gene3D" id="3.40.50.200">
    <property type="entry name" value="Peptidase S8/S53 domain"/>
    <property type="match status" value="1"/>
</dbReference>
<dbReference type="PANTHER" id="PTHR43806:SF11">
    <property type="entry name" value="CEREVISIN-RELATED"/>
    <property type="match status" value="1"/>
</dbReference>
<gene>
    <name evidence="10" type="ORF">CSC78_03080</name>
</gene>
<comment type="similarity">
    <text evidence="1 5 6">Belongs to the peptidase S8 family.</text>
</comment>
<dbReference type="InterPro" id="IPR023827">
    <property type="entry name" value="Peptidase_S8_Asp-AS"/>
</dbReference>
<accession>A0ABQ6ZLF3</accession>
<reference evidence="10 11" key="1">
    <citation type="submission" date="2017-10" db="EMBL/GenBank/DDBJ databases">
        <title>Whole genome sequencing of members of genus Pseudoxanthomonas.</title>
        <authorList>
            <person name="Kumar S."/>
            <person name="Bansal K."/>
            <person name="Kaur A."/>
            <person name="Patil P."/>
            <person name="Sharma S."/>
            <person name="Patil P.B."/>
        </authorList>
    </citation>
    <scope>NUCLEOTIDE SEQUENCE [LARGE SCALE GENOMIC DNA]</scope>
    <source>
        <strain evidence="10 11">DSM 17109</strain>
    </source>
</reference>
<evidence type="ECO:0000313" key="10">
    <source>
        <dbReference type="EMBL" id="KAF1727082.1"/>
    </source>
</evidence>
<evidence type="ECO:0000256" key="5">
    <source>
        <dbReference type="PROSITE-ProRule" id="PRU01240"/>
    </source>
</evidence>
<evidence type="ECO:0000256" key="8">
    <source>
        <dbReference type="SAM" id="SignalP"/>
    </source>
</evidence>
<dbReference type="PROSITE" id="PS00137">
    <property type="entry name" value="SUBTILASE_HIS"/>
    <property type="match status" value="1"/>
</dbReference>
<evidence type="ECO:0000256" key="7">
    <source>
        <dbReference type="SAM" id="MobiDB-lite"/>
    </source>
</evidence>
<evidence type="ECO:0000256" key="3">
    <source>
        <dbReference type="ARBA" id="ARBA00022801"/>
    </source>
</evidence>
<dbReference type="PRINTS" id="PR00723">
    <property type="entry name" value="SUBTILISIN"/>
</dbReference>
<sequence length="502" mass="52031">MKKFIVAACLLLAGGHAVAMEKVSYQAKQLAQQQGRARVVVLMDERGPGVAGALRNAVITKEQHVRGRADAVLGSLPGSGYRLHRRFSRVPAMVIEADADTLRRLERNVWVRKVDIDRGGTGGAVAADESSVLNRVDLLQGVGLDGSGIKVAVVDTGIDTDHADLVPRVVAQQCFCSSISGSGGCCPNGQASQSGAGAAEDDHGHGTNVAGIMAGAGNVAPRGALPASQLVALKVMDGDNGFCCMSDVVAALDWIATHHPDTDVVNLSLGSSDLFPGSCDASASYLTALKISVDNLMSQGTVVVASSGNQGDLQRMSAPACLSNVLGVAATWDMPGGATTFLGCTETSRSPYQPTCFSNRSTTTSLFAAGAFVRSTGVNGGVSTYGGTSQAAPMVAACAGALHQAAPRATVTQRMDALRLSQARLADPATGRTYPFLDCIDAARLLDPARFLVRVNGAQPLIPGRPAQSLPAAVIPVLKPTRASPQPRTDDIRGVRERQLIR</sequence>
<comment type="caution">
    <text evidence="10">The sequence shown here is derived from an EMBL/GenBank/DDBJ whole genome shotgun (WGS) entry which is preliminary data.</text>
</comment>
<protein>
    <recommendedName>
        <fullName evidence="9">Peptidase S8/S53 domain-containing protein</fullName>
    </recommendedName>
</protein>
<evidence type="ECO:0000256" key="2">
    <source>
        <dbReference type="ARBA" id="ARBA00022670"/>
    </source>
</evidence>
<dbReference type="PROSITE" id="PS51892">
    <property type="entry name" value="SUBTILASE"/>
    <property type="match status" value="1"/>
</dbReference>
<dbReference type="PANTHER" id="PTHR43806">
    <property type="entry name" value="PEPTIDASE S8"/>
    <property type="match status" value="1"/>
</dbReference>
<dbReference type="InterPro" id="IPR022398">
    <property type="entry name" value="Peptidase_S8_His-AS"/>
</dbReference>
<feature type="active site" description="Charge relay system" evidence="5">
    <location>
        <position position="205"/>
    </location>
</feature>
<dbReference type="PROSITE" id="PS00136">
    <property type="entry name" value="SUBTILASE_ASP"/>
    <property type="match status" value="1"/>
</dbReference>
<dbReference type="Pfam" id="PF00082">
    <property type="entry name" value="Peptidase_S8"/>
    <property type="match status" value="1"/>
</dbReference>